<dbReference type="RefSeq" id="WP_078980335.1">
    <property type="nucleotide sequence ID" value="NZ_MWQN01000002.1"/>
</dbReference>
<dbReference type="AlphaFoldDB" id="A0A1T3NQL6"/>
<dbReference type="GO" id="GO:0000160">
    <property type="term" value="P:phosphorelay signal transduction system"/>
    <property type="evidence" value="ECO:0007669"/>
    <property type="project" value="InterPro"/>
</dbReference>
<name>A0A1T3NQL6_9ACTN</name>
<dbReference type="OrthoDB" id="9808843at2"/>
<dbReference type="EMBL" id="MWQN01000002">
    <property type="protein sequence ID" value="OPC79119.1"/>
    <property type="molecule type" value="Genomic_DNA"/>
</dbReference>
<feature type="modified residue" description="4-aspartylphosphate" evidence="2">
    <location>
        <position position="52"/>
    </location>
</feature>
<accession>A0A1T3NQL6</accession>
<feature type="domain" description="HTH luxR-type" evidence="3">
    <location>
        <begin position="128"/>
        <end position="193"/>
    </location>
</feature>
<dbReference type="Pfam" id="PF00196">
    <property type="entry name" value="GerE"/>
    <property type="match status" value="1"/>
</dbReference>
<dbReference type="CDD" id="cd06170">
    <property type="entry name" value="LuxR_C_like"/>
    <property type="match status" value="1"/>
</dbReference>
<dbReference type="SUPFAM" id="SSF46894">
    <property type="entry name" value="C-terminal effector domain of the bipartite response regulators"/>
    <property type="match status" value="1"/>
</dbReference>
<protein>
    <submittedName>
        <fullName evidence="5">Helix-turn-helix transcriptional regulator</fullName>
    </submittedName>
</protein>
<dbReference type="SMART" id="SM00448">
    <property type="entry name" value="REC"/>
    <property type="match status" value="1"/>
</dbReference>
<evidence type="ECO:0000313" key="6">
    <source>
        <dbReference type="Proteomes" id="UP000190037"/>
    </source>
</evidence>
<dbReference type="InterPro" id="IPR000792">
    <property type="entry name" value="Tscrpt_reg_LuxR_C"/>
</dbReference>
<keyword evidence="2" id="KW-0597">Phosphoprotein</keyword>
<dbReference type="SUPFAM" id="SSF52172">
    <property type="entry name" value="CheY-like"/>
    <property type="match status" value="1"/>
</dbReference>
<dbReference type="PANTHER" id="PTHR43214">
    <property type="entry name" value="TWO-COMPONENT RESPONSE REGULATOR"/>
    <property type="match status" value="1"/>
</dbReference>
<evidence type="ECO:0000313" key="5">
    <source>
        <dbReference type="EMBL" id="OPC79119.1"/>
    </source>
</evidence>
<evidence type="ECO:0000259" key="3">
    <source>
        <dbReference type="PROSITE" id="PS50043"/>
    </source>
</evidence>
<keyword evidence="6" id="KW-1185">Reference proteome</keyword>
<dbReference type="GO" id="GO:0006355">
    <property type="term" value="P:regulation of DNA-templated transcription"/>
    <property type="evidence" value="ECO:0007669"/>
    <property type="project" value="InterPro"/>
</dbReference>
<dbReference type="PRINTS" id="PR00038">
    <property type="entry name" value="HTHLUXR"/>
</dbReference>
<gene>
    <name evidence="5" type="ORF">B4N89_34090</name>
</gene>
<reference evidence="5 6" key="1">
    <citation type="submission" date="2017-03" db="EMBL/GenBank/DDBJ databases">
        <title>Draft genome sequence of Streptomyces scabrisporus NF3, endophyte isolated from Amphipterygium adstringens.</title>
        <authorList>
            <person name="Vazquez M."/>
            <person name="Ceapa C.D."/>
            <person name="Rodriguez Luna D."/>
            <person name="Sanchez Esquivel S."/>
        </authorList>
    </citation>
    <scope>NUCLEOTIDE SEQUENCE [LARGE SCALE GENOMIC DNA]</scope>
    <source>
        <strain evidence="5 6">NF3</strain>
    </source>
</reference>
<evidence type="ECO:0000256" key="1">
    <source>
        <dbReference type="ARBA" id="ARBA00023125"/>
    </source>
</evidence>
<dbReference type="PANTHER" id="PTHR43214:SF42">
    <property type="entry name" value="TRANSCRIPTIONAL REGULATORY PROTEIN DESR"/>
    <property type="match status" value="1"/>
</dbReference>
<dbReference type="Proteomes" id="UP000190037">
    <property type="component" value="Unassembled WGS sequence"/>
</dbReference>
<dbReference type="GO" id="GO:0003677">
    <property type="term" value="F:DNA binding"/>
    <property type="evidence" value="ECO:0007669"/>
    <property type="project" value="UniProtKB-KW"/>
</dbReference>
<comment type="caution">
    <text evidence="5">The sequence shown here is derived from an EMBL/GenBank/DDBJ whole genome shotgun (WGS) entry which is preliminary data.</text>
</comment>
<evidence type="ECO:0000259" key="4">
    <source>
        <dbReference type="PROSITE" id="PS50110"/>
    </source>
</evidence>
<dbReference type="Gene3D" id="3.40.50.2300">
    <property type="match status" value="1"/>
</dbReference>
<dbReference type="SMART" id="SM00421">
    <property type="entry name" value="HTH_LUXR"/>
    <property type="match status" value="1"/>
</dbReference>
<sequence>MIRVLLVHDTELMRSALTALLDREEDIDVVAESWESAPDRARAQRPHVCVVDVDCPGASRLPSRPVDRDCALLVLATTARPGSLRRAAEARALGFVDKDAQPSQLPRAIRLMATGRRYVDGTLALDLLRAATAPLTPRELGVLSLAAKGASAPEIARSLRLSIGTVRNYMCAITRKTGARNRIDAIRISRDAGWV</sequence>
<dbReference type="Gene3D" id="1.10.10.10">
    <property type="entry name" value="Winged helix-like DNA-binding domain superfamily/Winged helix DNA-binding domain"/>
    <property type="match status" value="1"/>
</dbReference>
<dbReference type="InterPro" id="IPR036388">
    <property type="entry name" value="WH-like_DNA-bd_sf"/>
</dbReference>
<dbReference type="Pfam" id="PF00072">
    <property type="entry name" value="Response_reg"/>
    <property type="match status" value="1"/>
</dbReference>
<dbReference type="InterPro" id="IPR011006">
    <property type="entry name" value="CheY-like_superfamily"/>
</dbReference>
<feature type="domain" description="Response regulatory" evidence="4">
    <location>
        <begin position="3"/>
        <end position="113"/>
    </location>
</feature>
<dbReference type="PROSITE" id="PS50043">
    <property type="entry name" value="HTH_LUXR_2"/>
    <property type="match status" value="1"/>
</dbReference>
<evidence type="ECO:0000256" key="2">
    <source>
        <dbReference type="PROSITE-ProRule" id="PRU00169"/>
    </source>
</evidence>
<dbReference type="PROSITE" id="PS00622">
    <property type="entry name" value="HTH_LUXR_1"/>
    <property type="match status" value="1"/>
</dbReference>
<dbReference type="InterPro" id="IPR039420">
    <property type="entry name" value="WalR-like"/>
</dbReference>
<organism evidence="5 6">
    <name type="scientific">Embleya scabrispora</name>
    <dbReference type="NCBI Taxonomy" id="159449"/>
    <lineage>
        <taxon>Bacteria</taxon>
        <taxon>Bacillati</taxon>
        <taxon>Actinomycetota</taxon>
        <taxon>Actinomycetes</taxon>
        <taxon>Kitasatosporales</taxon>
        <taxon>Streptomycetaceae</taxon>
        <taxon>Embleya</taxon>
    </lineage>
</organism>
<dbReference type="InterPro" id="IPR001789">
    <property type="entry name" value="Sig_transdc_resp-reg_receiver"/>
</dbReference>
<dbReference type="STRING" id="159449.B4N89_34090"/>
<proteinExistence type="predicted"/>
<keyword evidence="1" id="KW-0238">DNA-binding</keyword>
<dbReference type="PROSITE" id="PS50110">
    <property type="entry name" value="RESPONSE_REGULATORY"/>
    <property type="match status" value="1"/>
</dbReference>
<dbReference type="InterPro" id="IPR016032">
    <property type="entry name" value="Sig_transdc_resp-reg_C-effctor"/>
</dbReference>